<dbReference type="GO" id="GO:0006508">
    <property type="term" value="P:proteolysis"/>
    <property type="evidence" value="ECO:0007669"/>
    <property type="project" value="UniProtKB-KW"/>
</dbReference>
<proteinExistence type="inferred from homology"/>
<evidence type="ECO:0000313" key="16">
    <source>
        <dbReference type="Proteomes" id="UP000887013"/>
    </source>
</evidence>
<dbReference type="InterPro" id="IPR003146">
    <property type="entry name" value="M14A_act_pep"/>
</dbReference>
<dbReference type="PRINTS" id="PR00765">
    <property type="entry name" value="CRBOXYPTASEA"/>
</dbReference>
<evidence type="ECO:0000256" key="11">
    <source>
        <dbReference type="ARBA" id="ARBA00069039"/>
    </source>
</evidence>
<dbReference type="PROSITE" id="PS52035">
    <property type="entry name" value="PEPTIDASE_M14"/>
    <property type="match status" value="1"/>
</dbReference>
<keyword evidence="8" id="KW-0862">Zinc</keyword>
<dbReference type="Pfam" id="PF00246">
    <property type="entry name" value="Peptidase_M14"/>
    <property type="match status" value="1"/>
</dbReference>
<evidence type="ECO:0000256" key="1">
    <source>
        <dbReference type="ARBA" id="ARBA00001947"/>
    </source>
</evidence>
<name>A0A8X6UM65_NEPPI</name>
<dbReference type="EMBL" id="BMAW01081373">
    <property type="protein sequence ID" value="GFU24191.1"/>
    <property type="molecule type" value="Genomic_DNA"/>
</dbReference>
<keyword evidence="5" id="KW-0479">Metal-binding</keyword>
<keyword evidence="4" id="KW-0645">Protease</keyword>
<reference evidence="15" key="1">
    <citation type="submission" date="2020-08" db="EMBL/GenBank/DDBJ databases">
        <title>Multicomponent nature underlies the extraordinary mechanical properties of spider dragline silk.</title>
        <authorList>
            <person name="Kono N."/>
            <person name="Nakamura H."/>
            <person name="Mori M."/>
            <person name="Yoshida Y."/>
            <person name="Ohtoshi R."/>
            <person name="Malay A.D."/>
            <person name="Moran D.A.P."/>
            <person name="Tomita M."/>
            <person name="Numata K."/>
            <person name="Arakawa K."/>
        </authorList>
    </citation>
    <scope>NUCLEOTIDE SEQUENCE</scope>
</reference>
<keyword evidence="7" id="KW-0378">Hydrolase</keyword>
<dbReference type="PANTHER" id="PTHR11705">
    <property type="entry name" value="PROTEASE FAMILY M14 CARBOXYPEPTIDASE A,B"/>
    <property type="match status" value="1"/>
</dbReference>
<dbReference type="Gene3D" id="3.30.70.340">
    <property type="entry name" value="Metallocarboxypeptidase-like"/>
    <property type="match status" value="1"/>
</dbReference>
<dbReference type="InterPro" id="IPR000834">
    <property type="entry name" value="Peptidase_M14"/>
</dbReference>
<accession>A0A8X6UM65</accession>
<evidence type="ECO:0000256" key="4">
    <source>
        <dbReference type="ARBA" id="ARBA00022670"/>
    </source>
</evidence>
<dbReference type="GO" id="GO:0005615">
    <property type="term" value="C:extracellular space"/>
    <property type="evidence" value="ECO:0007669"/>
    <property type="project" value="TreeGrafter"/>
</dbReference>
<evidence type="ECO:0000256" key="10">
    <source>
        <dbReference type="ARBA" id="ARBA00023157"/>
    </source>
</evidence>
<dbReference type="FunFam" id="3.30.70.340:FF:000002">
    <property type="entry name" value="Carboxypeptidase A"/>
    <property type="match status" value="1"/>
</dbReference>
<evidence type="ECO:0000256" key="6">
    <source>
        <dbReference type="ARBA" id="ARBA00022729"/>
    </source>
</evidence>
<comment type="similarity">
    <text evidence="2 12">Belongs to the peptidase M14 family.</text>
</comment>
<keyword evidence="3 15" id="KW-0121">Carboxypeptidase</keyword>
<dbReference type="Gene3D" id="3.40.630.10">
    <property type="entry name" value="Zn peptidases"/>
    <property type="match status" value="1"/>
</dbReference>
<organism evidence="15 16">
    <name type="scientific">Nephila pilipes</name>
    <name type="common">Giant wood spider</name>
    <name type="synonym">Nephila maculata</name>
    <dbReference type="NCBI Taxonomy" id="299642"/>
    <lineage>
        <taxon>Eukaryota</taxon>
        <taxon>Metazoa</taxon>
        <taxon>Ecdysozoa</taxon>
        <taxon>Arthropoda</taxon>
        <taxon>Chelicerata</taxon>
        <taxon>Arachnida</taxon>
        <taxon>Araneae</taxon>
        <taxon>Araneomorphae</taxon>
        <taxon>Entelegynae</taxon>
        <taxon>Araneoidea</taxon>
        <taxon>Nephilidae</taxon>
        <taxon>Nephila</taxon>
    </lineage>
</organism>
<evidence type="ECO:0000256" key="12">
    <source>
        <dbReference type="PROSITE-ProRule" id="PRU01379"/>
    </source>
</evidence>
<dbReference type="CDD" id="cd03860">
    <property type="entry name" value="M14_CP_A-B_like"/>
    <property type="match status" value="1"/>
</dbReference>
<comment type="cofactor">
    <cofactor evidence="1">
        <name>Zn(2+)</name>
        <dbReference type="ChEBI" id="CHEBI:29105"/>
    </cofactor>
</comment>
<dbReference type="AlphaFoldDB" id="A0A8X6UM65"/>
<keyword evidence="9" id="KW-0482">Metalloprotease</keyword>
<feature type="signal peptide" evidence="13">
    <location>
        <begin position="1"/>
        <end position="19"/>
    </location>
</feature>
<feature type="domain" description="Peptidase M14" evidence="14">
    <location>
        <begin position="121"/>
        <end position="420"/>
    </location>
</feature>
<evidence type="ECO:0000256" key="8">
    <source>
        <dbReference type="ARBA" id="ARBA00022833"/>
    </source>
</evidence>
<dbReference type="InterPro" id="IPR036990">
    <property type="entry name" value="M14A-like_propep"/>
</dbReference>
<evidence type="ECO:0000256" key="3">
    <source>
        <dbReference type="ARBA" id="ARBA00022645"/>
    </source>
</evidence>
<evidence type="ECO:0000256" key="9">
    <source>
        <dbReference type="ARBA" id="ARBA00023049"/>
    </source>
</evidence>
<protein>
    <recommendedName>
        <fullName evidence="11">Zinc carboxypeptidase A 1</fullName>
    </recommendedName>
</protein>
<evidence type="ECO:0000313" key="15">
    <source>
        <dbReference type="EMBL" id="GFU24191.1"/>
    </source>
</evidence>
<keyword evidence="6 13" id="KW-0732">Signal</keyword>
<feature type="active site" description="Proton donor/acceptor" evidence="12">
    <location>
        <position position="386"/>
    </location>
</feature>
<dbReference type="Proteomes" id="UP000887013">
    <property type="component" value="Unassembled WGS sequence"/>
</dbReference>
<keyword evidence="16" id="KW-1185">Reference proteome</keyword>
<dbReference type="PANTHER" id="PTHR11705:SF140">
    <property type="entry name" value="FI02848P-RELATED"/>
    <property type="match status" value="1"/>
</dbReference>
<evidence type="ECO:0000256" key="2">
    <source>
        <dbReference type="ARBA" id="ARBA00005988"/>
    </source>
</evidence>
<dbReference type="SMART" id="SM00631">
    <property type="entry name" value="Zn_pept"/>
    <property type="match status" value="1"/>
</dbReference>
<keyword evidence="10" id="KW-1015">Disulfide bond</keyword>
<evidence type="ECO:0000259" key="14">
    <source>
        <dbReference type="PROSITE" id="PS52035"/>
    </source>
</evidence>
<evidence type="ECO:0000256" key="7">
    <source>
        <dbReference type="ARBA" id="ARBA00022801"/>
    </source>
</evidence>
<dbReference type="SUPFAM" id="SSF53187">
    <property type="entry name" value="Zn-dependent exopeptidases"/>
    <property type="match status" value="1"/>
</dbReference>
<dbReference type="GO" id="GO:0008270">
    <property type="term" value="F:zinc ion binding"/>
    <property type="evidence" value="ECO:0007669"/>
    <property type="project" value="InterPro"/>
</dbReference>
<dbReference type="OrthoDB" id="6416026at2759"/>
<comment type="caution">
    <text evidence="15">The sequence shown here is derived from an EMBL/GenBank/DDBJ whole genome shotgun (WGS) entry which is preliminary data.</text>
</comment>
<dbReference type="SUPFAM" id="SSF54897">
    <property type="entry name" value="Protease propeptides/inhibitors"/>
    <property type="match status" value="1"/>
</dbReference>
<dbReference type="Pfam" id="PF02244">
    <property type="entry name" value="Propep_M14"/>
    <property type="match status" value="1"/>
</dbReference>
<sequence>MLGFRAILLALCAIVISNAKFVDYSGHKVLTITPKSEAHLEFLHKLRNDYSVDLWNEPRYTDVPVMVHLRPELINAVEEALGTQNIEYDVAFYDLQSVISSERTMNSPSNLSHASGFDFGKYNEYDKIIDLIESLARDYPKVAKLETVGKSYENRPIYALKISSGNSENKPAIMMECGIHAREWSSVATGAYLVNKLITQYGKDDQVTKLVDKYEFNVIVESNPDGYVYTWTTDRLWRKTRSRSSIDWLGVCRGTDANRNFDIEHCGVGTSRKPCEEIYCGDRPFSENEARAIRDLMIALGSRIKGYFSIHAYSQLWMTPYGTTKKLPPNYDTLVRIGKAGATALAKKYGTQYSVGSIANIIYEAAGSSVDYAYVKQDVKIAFALELRDTGRHGFFLPQNQILPTCEETFDGLMAAIEAIDS</sequence>
<feature type="chain" id="PRO_5036481973" description="Zinc carboxypeptidase A 1" evidence="13">
    <location>
        <begin position="20"/>
        <end position="422"/>
    </location>
</feature>
<gene>
    <name evidence="15" type="primary">CPA4</name>
    <name evidence="15" type="ORF">NPIL_282271</name>
</gene>
<dbReference type="GO" id="GO:0004181">
    <property type="term" value="F:metallocarboxypeptidase activity"/>
    <property type="evidence" value="ECO:0007669"/>
    <property type="project" value="InterPro"/>
</dbReference>
<dbReference type="FunFam" id="3.40.630.10:FF:000001">
    <property type="entry name" value="Carboxypeptidase B"/>
    <property type="match status" value="1"/>
</dbReference>
<evidence type="ECO:0000256" key="5">
    <source>
        <dbReference type="ARBA" id="ARBA00022723"/>
    </source>
</evidence>
<evidence type="ECO:0000256" key="13">
    <source>
        <dbReference type="SAM" id="SignalP"/>
    </source>
</evidence>